<dbReference type="EMBL" id="BAVC01000144">
    <property type="protein sequence ID" value="GAE55249.1"/>
    <property type="molecule type" value="Genomic_DNA"/>
</dbReference>
<evidence type="ECO:0000313" key="1">
    <source>
        <dbReference type="EMBL" id="GAE55249.1"/>
    </source>
</evidence>
<name>W4SH12_9XANT</name>
<dbReference type="Proteomes" id="UP000019084">
    <property type="component" value="Unassembled WGS sequence"/>
</dbReference>
<feature type="non-terminal residue" evidence="1">
    <location>
        <position position="1"/>
    </location>
</feature>
<gene>
    <name evidence="1" type="ORF">XPR_1884</name>
</gene>
<reference evidence="1 2" key="1">
    <citation type="submission" date="2014-01" db="EMBL/GenBank/DDBJ databases">
        <title>Genome sequence and analysis of Xanthomonas arboricola pv. pruni.</title>
        <authorList>
            <person name="Fujikawa T."/>
            <person name="Nakazono-Nagaoka E."/>
        </authorList>
    </citation>
    <scope>NUCLEOTIDE SEQUENCE [LARGE SCALE GENOMIC DNA]</scope>
    <source>
        <strain evidence="2">MAFF 301420</strain>
    </source>
</reference>
<protein>
    <submittedName>
        <fullName evidence="1">Uncharacterized protein</fullName>
    </submittedName>
</protein>
<evidence type="ECO:0000313" key="2">
    <source>
        <dbReference type="Proteomes" id="UP000019084"/>
    </source>
</evidence>
<proteinExistence type="predicted"/>
<sequence length="25" mass="3186">HLWKIVIFHQKIFHPYKVLLQLRID</sequence>
<comment type="caution">
    <text evidence="1">The sequence shown here is derived from an EMBL/GenBank/DDBJ whole genome shotgun (WGS) entry which is preliminary data.</text>
</comment>
<dbReference type="AlphaFoldDB" id="W4SH12"/>
<organism evidence="1 2">
    <name type="scientific">Xanthomonas arboricola pv. pruni MAFF 301420</name>
    <dbReference type="NCBI Taxonomy" id="1418095"/>
    <lineage>
        <taxon>Bacteria</taxon>
        <taxon>Pseudomonadati</taxon>
        <taxon>Pseudomonadota</taxon>
        <taxon>Gammaproteobacteria</taxon>
        <taxon>Lysobacterales</taxon>
        <taxon>Lysobacteraceae</taxon>
        <taxon>Xanthomonas</taxon>
    </lineage>
</organism>
<accession>W4SH12</accession>